<evidence type="ECO:0000313" key="4">
    <source>
        <dbReference type="Proteomes" id="UP000681027"/>
    </source>
</evidence>
<proteinExistence type="predicted"/>
<dbReference type="EMBL" id="JAGYPM010000005">
    <property type="protein sequence ID" value="MBS4192596.1"/>
    <property type="molecule type" value="Genomic_DNA"/>
</dbReference>
<reference evidence="3 4" key="1">
    <citation type="submission" date="2021-05" db="EMBL/GenBank/DDBJ databases">
        <title>Novel Bacillus species.</title>
        <authorList>
            <person name="Liu G."/>
        </authorList>
    </citation>
    <scope>NUCLEOTIDE SEQUENCE [LARGE SCALE GENOMIC DNA]</scope>
    <source>
        <strain evidence="3 4">FJAT-49705</strain>
    </source>
</reference>
<evidence type="ECO:0000256" key="2">
    <source>
        <dbReference type="SAM" id="Phobius"/>
    </source>
</evidence>
<feature type="region of interest" description="Disordered" evidence="1">
    <location>
        <begin position="1"/>
        <end position="24"/>
    </location>
</feature>
<dbReference type="Proteomes" id="UP000681027">
    <property type="component" value="Unassembled WGS sequence"/>
</dbReference>
<gene>
    <name evidence="3" type="ORF">KHA94_20850</name>
</gene>
<accession>A0ABS5NXP3</accession>
<keyword evidence="2" id="KW-0472">Membrane</keyword>
<feature type="compositionally biased region" description="Basic and acidic residues" evidence="1">
    <location>
        <begin position="1"/>
        <end position="16"/>
    </location>
</feature>
<evidence type="ECO:0000256" key="1">
    <source>
        <dbReference type="SAM" id="MobiDB-lite"/>
    </source>
</evidence>
<protein>
    <submittedName>
        <fullName evidence="3">Uncharacterized protein</fullName>
    </submittedName>
</protein>
<sequence length="61" mass="6570">MSREERERLEAKEQRKNPGGILNSAMTRAMTGSPDGGCLIHILSLIMIIVAVLIVKACSGC</sequence>
<keyword evidence="4" id="KW-1185">Reference proteome</keyword>
<evidence type="ECO:0000313" key="3">
    <source>
        <dbReference type="EMBL" id="MBS4192596.1"/>
    </source>
</evidence>
<organism evidence="3 4">
    <name type="scientific">Cytobacillus citreus</name>
    <dbReference type="NCBI Taxonomy" id="2833586"/>
    <lineage>
        <taxon>Bacteria</taxon>
        <taxon>Bacillati</taxon>
        <taxon>Bacillota</taxon>
        <taxon>Bacilli</taxon>
        <taxon>Bacillales</taxon>
        <taxon>Bacillaceae</taxon>
        <taxon>Cytobacillus</taxon>
    </lineage>
</organism>
<feature type="transmembrane region" description="Helical" evidence="2">
    <location>
        <begin position="36"/>
        <end position="55"/>
    </location>
</feature>
<dbReference type="RefSeq" id="WP_213104052.1">
    <property type="nucleotide sequence ID" value="NZ_JAGYPM010000005.1"/>
</dbReference>
<keyword evidence="2" id="KW-1133">Transmembrane helix</keyword>
<comment type="caution">
    <text evidence="3">The sequence shown here is derived from an EMBL/GenBank/DDBJ whole genome shotgun (WGS) entry which is preliminary data.</text>
</comment>
<name>A0ABS5NXP3_9BACI</name>
<keyword evidence="2" id="KW-0812">Transmembrane</keyword>